<dbReference type="SUPFAM" id="SSF63411">
    <property type="entry name" value="LuxS/MPP-like metallohydrolase"/>
    <property type="match status" value="2"/>
</dbReference>
<dbReference type="PANTHER" id="PTHR11851">
    <property type="entry name" value="METALLOPROTEASE"/>
    <property type="match status" value="1"/>
</dbReference>
<keyword evidence="5" id="KW-1185">Reference proteome</keyword>
<dbReference type="Gene3D" id="3.30.830.10">
    <property type="entry name" value="Metalloenzyme, LuxS/M16 peptidase-like"/>
    <property type="match status" value="2"/>
</dbReference>
<dbReference type="Pfam" id="PF05193">
    <property type="entry name" value="Peptidase_M16_C"/>
    <property type="match status" value="1"/>
</dbReference>
<reference evidence="4 5" key="1">
    <citation type="submission" date="2016-11" db="EMBL/GenBank/DDBJ databases">
        <authorList>
            <person name="Jaros S."/>
            <person name="Januszkiewicz K."/>
            <person name="Wedrychowicz H."/>
        </authorList>
    </citation>
    <scope>NUCLEOTIDE SEQUENCE [LARGE SCALE GENOMIC DNA]</scope>
    <source>
        <strain evidence="4 5">DSM 26897</strain>
    </source>
</reference>
<dbReference type="AlphaFoldDB" id="A0A1M4V6M5"/>
<dbReference type="EMBL" id="FQUO01000002">
    <property type="protein sequence ID" value="SHE64641.1"/>
    <property type="molecule type" value="Genomic_DNA"/>
</dbReference>
<dbReference type="PANTHER" id="PTHR11851:SF224">
    <property type="entry name" value="PROCESSING PROTEASE"/>
    <property type="match status" value="1"/>
</dbReference>
<name>A0A1M4V6M5_9BACT</name>
<feature type="domain" description="Peptidase M16 N-terminal" evidence="2">
    <location>
        <begin position="56"/>
        <end position="192"/>
    </location>
</feature>
<feature type="domain" description="Peptidase M16 C-terminal" evidence="3">
    <location>
        <begin position="203"/>
        <end position="379"/>
    </location>
</feature>
<sequence length="474" mass="51831">MCSPQITGNTTHMKKLLFCITLLACFIAQSQQAAFKLPPYQKFQLPNGLTVYLMEQKEVPLVSVSAIFPAGAIYDAQKSGLASLTASALMHGTRTMSKQVLDSTIDYLGAEVNTYAGKESAGLSARFARKDAATVLGLIRDIVLSPRFDTAEFRKEQQRTLVQLEQAKESPRQVIGNYFDQVMFAGHVYANPASGNKASVAALSAKDVAAFYKAQYLPNGSAIAVAGDFDSREMKKLLADLFGKWTKGNLPANLANQPINAPASAKVLLVNKDDARETTFYIGAPGVSRSNPDLVAIDVINTILGGRFTSWLNDELRVNSGLTYGANSGFSSLKNGGSFRISTFTATKNTAAAIDKALEVMQRLHTQGVDENTLASAKNYVKGQFPPRYETSGQLAGLLTQMYWYGFDESYINNFQKQVDGLTTARAKEIIQRYFPKDKLQFVLVGKASEIRELAKKWGPVTEVNIKEEQAKSF</sequence>
<dbReference type="Proteomes" id="UP000184368">
    <property type="component" value="Unassembled WGS sequence"/>
</dbReference>
<evidence type="ECO:0000313" key="5">
    <source>
        <dbReference type="Proteomes" id="UP000184368"/>
    </source>
</evidence>
<protein>
    <submittedName>
        <fullName evidence="4">Predicted Zn-dependent peptidase</fullName>
    </submittedName>
</protein>
<dbReference type="InterPro" id="IPR011765">
    <property type="entry name" value="Pept_M16_N"/>
</dbReference>
<gene>
    <name evidence="4" type="ORF">SAMN05444008_102155</name>
</gene>
<feature type="chain" id="PRO_5009907856" evidence="1">
    <location>
        <begin position="34"/>
        <end position="474"/>
    </location>
</feature>
<dbReference type="InterPro" id="IPR011249">
    <property type="entry name" value="Metalloenz_LuxS/M16"/>
</dbReference>
<dbReference type="InterPro" id="IPR007863">
    <property type="entry name" value="Peptidase_M16_C"/>
</dbReference>
<dbReference type="Pfam" id="PF00675">
    <property type="entry name" value="Peptidase_M16"/>
    <property type="match status" value="1"/>
</dbReference>
<feature type="signal peptide" evidence="1">
    <location>
        <begin position="1"/>
        <end position="33"/>
    </location>
</feature>
<evidence type="ECO:0000256" key="1">
    <source>
        <dbReference type="SAM" id="SignalP"/>
    </source>
</evidence>
<evidence type="ECO:0000313" key="4">
    <source>
        <dbReference type="EMBL" id="SHE64641.1"/>
    </source>
</evidence>
<keyword evidence="1" id="KW-0732">Signal</keyword>
<dbReference type="STRING" id="1302690.BUE76_12935"/>
<accession>A0A1M4V6M5</accession>
<dbReference type="InterPro" id="IPR050361">
    <property type="entry name" value="MPP/UQCRC_Complex"/>
</dbReference>
<organism evidence="4 5">
    <name type="scientific">Cnuella takakiae</name>
    <dbReference type="NCBI Taxonomy" id="1302690"/>
    <lineage>
        <taxon>Bacteria</taxon>
        <taxon>Pseudomonadati</taxon>
        <taxon>Bacteroidota</taxon>
        <taxon>Chitinophagia</taxon>
        <taxon>Chitinophagales</taxon>
        <taxon>Chitinophagaceae</taxon>
        <taxon>Cnuella</taxon>
    </lineage>
</organism>
<proteinExistence type="predicted"/>
<evidence type="ECO:0000259" key="3">
    <source>
        <dbReference type="Pfam" id="PF05193"/>
    </source>
</evidence>
<dbReference type="GO" id="GO:0046872">
    <property type="term" value="F:metal ion binding"/>
    <property type="evidence" value="ECO:0007669"/>
    <property type="project" value="InterPro"/>
</dbReference>
<evidence type="ECO:0000259" key="2">
    <source>
        <dbReference type="Pfam" id="PF00675"/>
    </source>
</evidence>